<evidence type="ECO:0000313" key="12">
    <source>
        <dbReference type="Proteomes" id="UP000054123"/>
    </source>
</evidence>
<dbReference type="PATRIC" id="fig|1450449.3.peg.1577"/>
<evidence type="ECO:0000256" key="9">
    <source>
        <dbReference type="HAMAP-Rule" id="MF_01471"/>
    </source>
</evidence>
<dbReference type="CDD" id="cd09725">
    <property type="entry name" value="Cas2_I_II_III"/>
    <property type="match status" value="1"/>
</dbReference>
<comment type="similarity">
    <text evidence="2 9 10">Belongs to the CRISPR-associated endoribonuclease Cas2 protein family.</text>
</comment>
<protein>
    <recommendedName>
        <fullName evidence="9">CRISPR-associated endoribonuclease Cas2</fullName>
        <ecNumber evidence="9">3.1.-.-</ecNumber>
    </recommendedName>
</protein>
<evidence type="ECO:0000256" key="1">
    <source>
        <dbReference type="ARBA" id="ARBA00001946"/>
    </source>
</evidence>
<comment type="function">
    <text evidence="9">CRISPR (clustered regularly interspaced short palindromic repeat), is an adaptive immune system that provides protection against mobile genetic elements (viruses, transposable elements and conjugative plasmids). CRISPR clusters contain sequences complementary to antecedent mobile elements and target invading nucleic acids. CRISPR clusters are transcribed and processed into CRISPR RNA (crRNA). Functions as a ssRNA-specific endoribonuclease. Involved in the integration of spacer DNA into the CRISPR cassette.</text>
</comment>
<evidence type="ECO:0000256" key="8">
    <source>
        <dbReference type="ARBA" id="ARBA00023118"/>
    </source>
</evidence>
<keyword evidence="7 9" id="KW-0460">Magnesium</keyword>
<dbReference type="Pfam" id="PF09827">
    <property type="entry name" value="CRISPR_Cas2"/>
    <property type="match status" value="1"/>
</dbReference>
<keyword evidence="8 9" id="KW-0051">Antiviral defense</keyword>
<reference evidence="11 12" key="1">
    <citation type="journal article" date="2014" name="Genome Announc.">
        <title>Genome Sequence of a Presumptive Mannheimia haemolytica Strain with an A1/A6-Cross-Reactive Serotype from a White-Tailed Deer (Odocoileus virginianus).</title>
        <authorList>
            <person name="Lawrence P.K."/>
            <person name="Bey R.F."/>
            <person name="Wiener B."/>
            <person name="Kittichotirat W."/>
            <person name="Bumgarner R.E."/>
        </authorList>
    </citation>
    <scope>NUCLEOTIDE SEQUENCE [LARGE SCALE GENOMIC DNA]</scope>
    <source>
        <strain evidence="11 12">PKL10</strain>
    </source>
</reference>
<keyword evidence="4 9" id="KW-0479">Metal-binding</keyword>
<dbReference type="GO" id="GO:0004521">
    <property type="term" value="F:RNA endonuclease activity"/>
    <property type="evidence" value="ECO:0007669"/>
    <property type="project" value="UniProtKB-UniRule"/>
</dbReference>
<dbReference type="GO" id="GO:0043571">
    <property type="term" value="P:maintenance of CRISPR repeat elements"/>
    <property type="evidence" value="ECO:0007669"/>
    <property type="project" value="UniProtKB-UniRule"/>
</dbReference>
<dbReference type="EC" id="3.1.-.-" evidence="9"/>
<dbReference type="GO" id="GO:0051607">
    <property type="term" value="P:defense response to virus"/>
    <property type="evidence" value="ECO:0007669"/>
    <property type="project" value="UniProtKB-UniRule"/>
</dbReference>
<gene>
    <name evidence="9" type="primary">cas2</name>
    <name evidence="11" type="ORF">AK33_07990</name>
</gene>
<dbReference type="PIRSF" id="PIRSF032582">
    <property type="entry name" value="Cas2"/>
    <property type="match status" value="1"/>
</dbReference>
<evidence type="ECO:0000256" key="6">
    <source>
        <dbReference type="ARBA" id="ARBA00022801"/>
    </source>
</evidence>
<sequence>MMMLITYDISFDDPEGQKRLRHIAKHCLDYGVRAQYSVFECEVTPDQWVKLKQKLLATYNPECDSLRFYHLGSKWRNKVEHHGAKRAVDIFKDTLIL</sequence>
<evidence type="ECO:0000256" key="5">
    <source>
        <dbReference type="ARBA" id="ARBA00022759"/>
    </source>
</evidence>
<dbReference type="HAMAP" id="MF_01471">
    <property type="entry name" value="Cas2"/>
    <property type="match status" value="1"/>
</dbReference>
<proteinExistence type="inferred from homology"/>
<comment type="caution">
    <text evidence="11">The sequence shown here is derived from an EMBL/GenBank/DDBJ whole genome shotgun (WGS) entry which is preliminary data.</text>
</comment>
<dbReference type="AlphaFoldDB" id="A0A011LXX9"/>
<name>A0A011LXX9_9PAST</name>
<dbReference type="Proteomes" id="UP000054123">
    <property type="component" value="Unassembled WGS sequence"/>
</dbReference>
<keyword evidence="6 9" id="KW-0378">Hydrolase</keyword>
<accession>A0A011LXX9</accession>
<comment type="subunit">
    <text evidence="9">Homodimer, forms a heterotetramer with a Cas1 homodimer.</text>
</comment>
<dbReference type="InterPro" id="IPR019199">
    <property type="entry name" value="Virulence_VapD/CRISPR_Cas2"/>
</dbReference>
<feature type="binding site" evidence="9">
    <location>
        <position position="8"/>
    </location>
    <ligand>
        <name>Mg(2+)</name>
        <dbReference type="ChEBI" id="CHEBI:18420"/>
        <note>catalytic</note>
    </ligand>
</feature>
<comment type="cofactor">
    <cofactor evidence="1 9">
        <name>Mg(2+)</name>
        <dbReference type="ChEBI" id="CHEBI:18420"/>
    </cofactor>
</comment>
<dbReference type="PANTHER" id="PTHR34405">
    <property type="entry name" value="CRISPR-ASSOCIATED ENDORIBONUCLEASE CAS2"/>
    <property type="match status" value="1"/>
</dbReference>
<dbReference type="Gene3D" id="3.30.70.240">
    <property type="match status" value="1"/>
</dbReference>
<evidence type="ECO:0000313" key="11">
    <source>
        <dbReference type="EMBL" id="EXI62043.1"/>
    </source>
</evidence>
<evidence type="ECO:0000256" key="3">
    <source>
        <dbReference type="ARBA" id="ARBA00022722"/>
    </source>
</evidence>
<dbReference type="GO" id="GO:0046872">
    <property type="term" value="F:metal ion binding"/>
    <property type="evidence" value="ECO:0007669"/>
    <property type="project" value="UniProtKB-UniRule"/>
</dbReference>
<dbReference type="RefSeq" id="WP_042803313.1">
    <property type="nucleotide sequence ID" value="NZ_AVSP01000003.1"/>
</dbReference>
<dbReference type="PANTHER" id="PTHR34405:SF3">
    <property type="entry name" value="CRISPR-ASSOCIATED ENDORIBONUCLEASE CAS2 3"/>
    <property type="match status" value="1"/>
</dbReference>
<keyword evidence="12" id="KW-1185">Reference proteome</keyword>
<dbReference type="GO" id="GO:0016787">
    <property type="term" value="F:hydrolase activity"/>
    <property type="evidence" value="ECO:0007669"/>
    <property type="project" value="UniProtKB-KW"/>
</dbReference>
<evidence type="ECO:0000256" key="2">
    <source>
        <dbReference type="ARBA" id="ARBA00009959"/>
    </source>
</evidence>
<keyword evidence="5 9" id="KW-0255">Endonuclease</keyword>
<dbReference type="OrthoDB" id="9798176at2"/>
<keyword evidence="3 9" id="KW-0540">Nuclease</keyword>
<dbReference type="InterPro" id="IPR021127">
    <property type="entry name" value="CRISPR_associated_Cas2"/>
</dbReference>
<evidence type="ECO:0000256" key="4">
    <source>
        <dbReference type="ARBA" id="ARBA00022723"/>
    </source>
</evidence>
<dbReference type="STRING" id="1122190.GCA_000621105_00543"/>
<dbReference type="SUPFAM" id="SSF143430">
    <property type="entry name" value="TTP0101/SSO1404-like"/>
    <property type="match status" value="1"/>
</dbReference>
<organism evidence="11 12">
    <name type="scientific">Mannheimia granulomatis</name>
    <dbReference type="NCBI Taxonomy" id="85402"/>
    <lineage>
        <taxon>Bacteria</taxon>
        <taxon>Pseudomonadati</taxon>
        <taxon>Pseudomonadota</taxon>
        <taxon>Gammaproteobacteria</taxon>
        <taxon>Pasteurellales</taxon>
        <taxon>Pasteurellaceae</taxon>
        <taxon>Mannheimia</taxon>
    </lineage>
</organism>
<evidence type="ECO:0000256" key="7">
    <source>
        <dbReference type="ARBA" id="ARBA00022842"/>
    </source>
</evidence>
<dbReference type="NCBIfam" id="TIGR01573">
    <property type="entry name" value="cas2"/>
    <property type="match status" value="1"/>
</dbReference>
<dbReference type="EMBL" id="JANJ01000005">
    <property type="protein sequence ID" value="EXI62043.1"/>
    <property type="molecule type" value="Genomic_DNA"/>
</dbReference>
<evidence type="ECO:0000256" key="10">
    <source>
        <dbReference type="PIRNR" id="PIRNR032582"/>
    </source>
</evidence>